<gene>
    <name evidence="1" type="ORF">PQQ63_37660</name>
</gene>
<evidence type="ECO:0000313" key="1">
    <source>
        <dbReference type="EMBL" id="MFM0642411.1"/>
    </source>
</evidence>
<comment type="caution">
    <text evidence="1">The sequence shown here is derived from an EMBL/GenBank/DDBJ whole genome shotgun (WGS) entry which is preliminary data.</text>
</comment>
<sequence>MTRGSLPKAPAQIGQTMVTSVVHPPVGNMLVYTVDQRFVDFLGDEGLSFEIV</sequence>
<proteinExistence type="predicted"/>
<keyword evidence="2" id="KW-1185">Reference proteome</keyword>
<dbReference type="EMBL" id="JAQQCF010000071">
    <property type="protein sequence ID" value="MFM0642411.1"/>
    <property type="molecule type" value="Genomic_DNA"/>
</dbReference>
<name>A0ABW9E8I3_9BURK</name>
<dbReference type="RefSeq" id="WP_408341016.1">
    <property type="nucleotide sequence ID" value="NZ_JAQQCF010000071.1"/>
</dbReference>
<reference evidence="1 2" key="1">
    <citation type="journal article" date="2024" name="Chem. Sci.">
        <title>Discovery of megapolipeptins by genome mining of a Burkholderiales bacteria collection.</title>
        <authorList>
            <person name="Paulo B.S."/>
            <person name="Recchia M.J.J."/>
            <person name="Lee S."/>
            <person name="Fergusson C.H."/>
            <person name="Romanowski S.B."/>
            <person name="Hernandez A."/>
            <person name="Krull N."/>
            <person name="Liu D.Y."/>
            <person name="Cavanagh H."/>
            <person name="Bos A."/>
            <person name="Gray C.A."/>
            <person name="Murphy B.T."/>
            <person name="Linington R.G."/>
            <person name="Eustaquio A.S."/>
        </authorList>
    </citation>
    <scope>NUCLEOTIDE SEQUENCE [LARGE SCALE GENOMIC DNA]</scope>
    <source>
        <strain evidence="1 2">RL17-338-BIC-A</strain>
    </source>
</reference>
<evidence type="ECO:0000313" key="2">
    <source>
        <dbReference type="Proteomes" id="UP001629432"/>
    </source>
</evidence>
<organism evidence="1 2">
    <name type="scientific">Paraburkholderia metrosideri</name>
    <dbReference type="NCBI Taxonomy" id="580937"/>
    <lineage>
        <taxon>Bacteria</taxon>
        <taxon>Pseudomonadati</taxon>
        <taxon>Pseudomonadota</taxon>
        <taxon>Betaproteobacteria</taxon>
        <taxon>Burkholderiales</taxon>
        <taxon>Burkholderiaceae</taxon>
        <taxon>Paraburkholderia</taxon>
    </lineage>
</organism>
<accession>A0ABW9E8I3</accession>
<protein>
    <submittedName>
        <fullName evidence="1">Uncharacterized protein</fullName>
    </submittedName>
</protein>
<dbReference type="Proteomes" id="UP001629432">
    <property type="component" value="Unassembled WGS sequence"/>
</dbReference>